<keyword evidence="8" id="KW-1015">Disulfide bond</keyword>
<dbReference type="EMBL" id="JBBPFD010000010">
    <property type="protein sequence ID" value="KAK7909473.1"/>
    <property type="molecule type" value="Genomic_DNA"/>
</dbReference>
<evidence type="ECO:0000256" key="8">
    <source>
        <dbReference type="ARBA" id="ARBA00023157"/>
    </source>
</evidence>
<protein>
    <recommendedName>
        <fullName evidence="14">C-type natriuretic peptide</fullName>
    </recommendedName>
</protein>
<comment type="function">
    <text evidence="1">Exhibits natriuretic and vasodepressant activity. Has cGMP-stimulating activity. May help to regulate body fluid homeostasis in a variety of aquatic environments.</text>
</comment>
<comment type="subcellular location">
    <subcellularLocation>
        <location evidence="2 9">Secreted</location>
    </subcellularLocation>
</comment>
<dbReference type="PRINTS" id="PR00712">
    <property type="entry name" value="BNATPEPTIDE"/>
</dbReference>
<evidence type="ECO:0000256" key="7">
    <source>
        <dbReference type="ARBA" id="ARBA00022858"/>
    </source>
</evidence>
<dbReference type="InterPro" id="IPR002408">
    <property type="entry name" value="Natriuretic_peptide_brain"/>
</dbReference>
<comment type="similarity">
    <text evidence="3 9">Belongs to the natriuretic peptide family.</text>
</comment>
<reference evidence="13" key="1">
    <citation type="submission" date="2024-04" db="EMBL/GenBank/DDBJ databases">
        <title>Salinicola lusitanus LLJ914,a marine bacterium isolated from the Okinawa Trough.</title>
        <authorList>
            <person name="Li J."/>
        </authorList>
    </citation>
    <scope>NUCLEOTIDE SEQUENCE [LARGE SCALE GENOMIC DNA]</scope>
</reference>
<dbReference type="PROSITE" id="PS00263">
    <property type="entry name" value="NATRIURETIC_PEPTIDE"/>
    <property type="match status" value="1"/>
</dbReference>
<evidence type="ECO:0000256" key="1">
    <source>
        <dbReference type="ARBA" id="ARBA00002179"/>
    </source>
</evidence>
<dbReference type="GO" id="GO:0007168">
    <property type="term" value="P:receptor guanylyl cyclase signaling pathway"/>
    <property type="evidence" value="ECO:0007669"/>
    <property type="project" value="TreeGrafter"/>
</dbReference>
<dbReference type="GO" id="GO:0005576">
    <property type="term" value="C:extracellular region"/>
    <property type="evidence" value="ECO:0007669"/>
    <property type="project" value="UniProtKB-SubCell"/>
</dbReference>
<dbReference type="PRINTS" id="PR00710">
    <property type="entry name" value="NATPEPTIDES"/>
</dbReference>
<dbReference type="PANTHER" id="PTHR12167">
    <property type="entry name" value="C-TYPE NATRIURETIC PEPTIDE"/>
    <property type="match status" value="1"/>
</dbReference>
<evidence type="ECO:0000256" key="2">
    <source>
        <dbReference type="ARBA" id="ARBA00004613"/>
    </source>
</evidence>
<dbReference type="SMART" id="SM00183">
    <property type="entry name" value="NAT_PEP"/>
    <property type="match status" value="1"/>
</dbReference>
<keyword evidence="5" id="KW-0165">Cleavage on pair of basic residues</keyword>
<accession>A0AAW0NYF8</accession>
<dbReference type="AlphaFoldDB" id="A0AAW0NYF8"/>
<gene>
    <name evidence="12" type="ORF">WMY93_014157</name>
</gene>
<evidence type="ECO:0000256" key="11">
    <source>
        <dbReference type="SAM" id="SignalP"/>
    </source>
</evidence>
<keyword evidence="6" id="KW-0372">Hormone</keyword>
<keyword evidence="7 9" id="KW-0838">Vasoactive</keyword>
<feature type="region of interest" description="Disordered" evidence="10">
    <location>
        <begin position="46"/>
        <end position="122"/>
    </location>
</feature>
<evidence type="ECO:0000256" key="5">
    <source>
        <dbReference type="ARBA" id="ARBA00022685"/>
    </source>
</evidence>
<dbReference type="GO" id="GO:0097746">
    <property type="term" value="P:blood vessel diameter maintenance"/>
    <property type="evidence" value="ECO:0007669"/>
    <property type="project" value="UniProtKB-KW"/>
</dbReference>
<dbReference type="Proteomes" id="UP001460270">
    <property type="component" value="Unassembled WGS sequence"/>
</dbReference>
<dbReference type="PANTHER" id="PTHR12167:SF6">
    <property type="entry name" value="C-TYPE NATRIURETIC PEPTIDE 2-LIKE"/>
    <property type="match status" value="1"/>
</dbReference>
<keyword evidence="4" id="KW-0964">Secreted</keyword>
<evidence type="ECO:0008006" key="14">
    <source>
        <dbReference type="Google" id="ProtNLM"/>
    </source>
</evidence>
<evidence type="ECO:0000256" key="9">
    <source>
        <dbReference type="RuleBase" id="RU003686"/>
    </source>
</evidence>
<feature type="compositionally biased region" description="Basic residues" evidence="10">
    <location>
        <begin position="63"/>
        <end position="74"/>
    </location>
</feature>
<dbReference type="GO" id="GO:0006182">
    <property type="term" value="P:cGMP biosynthetic process"/>
    <property type="evidence" value="ECO:0007669"/>
    <property type="project" value="TreeGrafter"/>
</dbReference>
<evidence type="ECO:0000313" key="12">
    <source>
        <dbReference type="EMBL" id="KAK7909473.1"/>
    </source>
</evidence>
<organism evidence="12 13">
    <name type="scientific">Mugilogobius chulae</name>
    <name type="common">yellowstripe goby</name>
    <dbReference type="NCBI Taxonomy" id="88201"/>
    <lineage>
        <taxon>Eukaryota</taxon>
        <taxon>Metazoa</taxon>
        <taxon>Chordata</taxon>
        <taxon>Craniata</taxon>
        <taxon>Vertebrata</taxon>
        <taxon>Euteleostomi</taxon>
        <taxon>Actinopterygii</taxon>
        <taxon>Neopterygii</taxon>
        <taxon>Teleostei</taxon>
        <taxon>Neoteleostei</taxon>
        <taxon>Acanthomorphata</taxon>
        <taxon>Gobiaria</taxon>
        <taxon>Gobiiformes</taxon>
        <taxon>Gobioidei</taxon>
        <taxon>Gobiidae</taxon>
        <taxon>Gobionellinae</taxon>
        <taxon>Mugilogobius</taxon>
    </lineage>
</organism>
<feature type="signal peptide" evidence="11">
    <location>
        <begin position="1"/>
        <end position="18"/>
    </location>
</feature>
<comment type="caution">
    <text evidence="12">The sequence shown here is derived from an EMBL/GenBank/DDBJ whole genome shotgun (WGS) entry which is preliminary data.</text>
</comment>
<keyword evidence="13" id="KW-1185">Reference proteome</keyword>
<evidence type="ECO:0000256" key="6">
    <source>
        <dbReference type="ARBA" id="ARBA00022702"/>
    </source>
</evidence>
<proteinExistence type="inferred from homology"/>
<keyword evidence="11" id="KW-0732">Signal</keyword>
<evidence type="ECO:0000256" key="3">
    <source>
        <dbReference type="ARBA" id="ARBA00009041"/>
    </source>
</evidence>
<evidence type="ECO:0000313" key="13">
    <source>
        <dbReference type="Proteomes" id="UP001460270"/>
    </source>
</evidence>
<dbReference type="InterPro" id="IPR030480">
    <property type="entry name" value="Natr_peptide_CS"/>
</dbReference>
<dbReference type="Pfam" id="PF00212">
    <property type="entry name" value="ANP"/>
    <property type="match status" value="1"/>
</dbReference>
<feature type="chain" id="PRO_5043968000" description="C-type natriuretic peptide" evidence="11">
    <location>
        <begin position="19"/>
        <end position="174"/>
    </location>
</feature>
<evidence type="ECO:0000256" key="4">
    <source>
        <dbReference type="ARBA" id="ARBA00022525"/>
    </source>
</evidence>
<dbReference type="InterPro" id="IPR000663">
    <property type="entry name" value="Natr_peptide"/>
</dbReference>
<evidence type="ECO:0000256" key="10">
    <source>
        <dbReference type="SAM" id="MobiDB-lite"/>
    </source>
</evidence>
<name>A0AAW0NYF8_9GOBI</name>
<sequence length="174" mass="19089">MKICEFVLLLFVLPSVYSAPHSLTQSLRSRLGARLSALILAPPPHRDVIEGSATGPAPLPRTPRSHWPRVHTPRSHWPELTRRAPIGPELTRQPPIGPELTRSAPIGPELTRRAAIGPELTRRAPIGQRPRFLLDLVQGRGRMWRRGRKSAVGGGRGCFGMKMDRIGSVSGLGC</sequence>
<dbReference type="GO" id="GO:0005179">
    <property type="term" value="F:hormone activity"/>
    <property type="evidence" value="ECO:0007669"/>
    <property type="project" value="UniProtKB-KW"/>
</dbReference>